<reference evidence="1" key="4">
    <citation type="submission" date="2019-03" db="UniProtKB">
        <authorList>
            <consortium name="EnsemblPlants"/>
        </authorList>
    </citation>
    <scope>IDENTIFICATION</scope>
</reference>
<reference evidence="2" key="2">
    <citation type="journal article" date="2017" name="Nat. Plants">
        <title>The Aegilops tauschii genome reveals multiple impacts of transposons.</title>
        <authorList>
            <person name="Zhao G."/>
            <person name="Zou C."/>
            <person name="Li K."/>
            <person name="Wang K."/>
            <person name="Li T."/>
            <person name="Gao L."/>
            <person name="Zhang X."/>
            <person name="Wang H."/>
            <person name="Yang Z."/>
            <person name="Liu X."/>
            <person name="Jiang W."/>
            <person name="Mao L."/>
            <person name="Kong X."/>
            <person name="Jiao Y."/>
            <person name="Jia J."/>
        </authorList>
    </citation>
    <scope>NUCLEOTIDE SEQUENCE [LARGE SCALE GENOMIC DNA]</scope>
    <source>
        <strain evidence="2">cv. AL8/78</strain>
    </source>
</reference>
<accession>A0A453NL48</accession>
<sequence>MGGDIAVWSARQTNASYDERDQISIFTALIHLNIHEGKNISFVVYKTLQPAGISWFYHSFISLCGTMHTSISVNIHNKLFVLYNIYQIKTKILQKPPKNMIKYRKSTWLRHPRKELAALALKPGRAKALRHQLRMF</sequence>
<protein>
    <submittedName>
        <fullName evidence="1">Uncharacterized protein</fullName>
    </submittedName>
</protein>
<organism evidence="1 2">
    <name type="scientific">Aegilops tauschii subsp. strangulata</name>
    <name type="common">Goatgrass</name>
    <dbReference type="NCBI Taxonomy" id="200361"/>
    <lineage>
        <taxon>Eukaryota</taxon>
        <taxon>Viridiplantae</taxon>
        <taxon>Streptophyta</taxon>
        <taxon>Embryophyta</taxon>
        <taxon>Tracheophyta</taxon>
        <taxon>Spermatophyta</taxon>
        <taxon>Magnoliopsida</taxon>
        <taxon>Liliopsida</taxon>
        <taxon>Poales</taxon>
        <taxon>Poaceae</taxon>
        <taxon>BOP clade</taxon>
        <taxon>Pooideae</taxon>
        <taxon>Triticodae</taxon>
        <taxon>Triticeae</taxon>
        <taxon>Triticinae</taxon>
        <taxon>Aegilops</taxon>
    </lineage>
</organism>
<name>A0A453NL48_AEGTS</name>
<keyword evidence="2" id="KW-1185">Reference proteome</keyword>
<dbReference type="AlphaFoldDB" id="A0A453NL48"/>
<dbReference type="Gramene" id="AET6Gv20411800.1">
    <property type="protein sequence ID" value="AET6Gv20411800.1"/>
    <property type="gene ID" value="AET6Gv20411800"/>
</dbReference>
<dbReference type="Proteomes" id="UP000015105">
    <property type="component" value="Chromosome 6D"/>
</dbReference>
<evidence type="ECO:0000313" key="2">
    <source>
        <dbReference type="Proteomes" id="UP000015105"/>
    </source>
</evidence>
<proteinExistence type="predicted"/>
<dbReference type="EnsemblPlants" id="AET6Gv20411800.1">
    <property type="protein sequence ID" value="AET6Gv20411800.1"/>
    <property type="gene ID" value="AET6Gv20411800"/>
</dbReference>
<reference evidence="1" key="5">
    <citation type="journal article" date="2021" name="G3 (Bethesda)">
        <title>Aegilops tauschii genome assembly Aet v5.0 features greater sequence contiguity and improved annotation.</title>
        <authorList>
            <person name="Wang L."/>
            <person name="Zhu T."/>
            <person name="Rodriguez J.C."/>
            <person name="Deal K.R."/>
            <person name="Dubcovsky J."/>
            <person name="McGuire P.E."/>
            <person name="Lux T."/>
            <person name="Spannagl M."/>
            <person name="Mayer K.F.X."/>
            <person name="Baldrich P."/>
            <person name="Meyers B.C."/>
            <person name="Huo N."/>
            <person name="Gu Y.Q."/>
            <person name="Zhou H."/>
            <person name="Devos K.M."/>
            <person name="Bennetzen J.L."/>
            <person name="Unver T."/>
            <person name="Budak H."/>
            <person name="Gulick P.J."/>
            <person name="Galiba G."/>
            <person name="Kalapos B."/>
            <person name="Nelson D.R."/>
            <person name="Li P."/>
            <person name="You F.M."/>
            <person name="Luo M.C."/>
            <person name="Dvorak J."/>
        </authorList>
    </citation>
    <scope>NUCLEOTIDE SEQUENCE [LARGE SCALE GENOMIC DNA]</scope>
    <source>
        <strain evidence="1">cv. AL8/78</strain>
    </source>
</reference>
<reference evidence="2" key="1">
    <citation type="journal article" date="2014" name="Science">
        <title>Ancient hybridizations among the ancestral genomes of bread wheat.</title>
        <authorList>
            <consortium name="International Wheat Genome Sequencing Consortium,"/>
            <person name="Marcussen T."/>
            <person name="Sandve S.R."/>
            <person name="Heier L."/>
            <person name="Spannagl M."/>
            <person name="Pfeifer M."/>
            <person name="Jakobsen K.S."/>
            <person name="Wulff B.B."/>
            <person name="Steuernagel B."/>
            <person name="Mayer K.F."/>
            <person name="Olsen O.A."/>
        </authorList>
    </citation>
    <scope>NUCLEOTIDE SEQUENCE [LARGE SCALE GENOMIC DNA]</scope>
    <source>
        <strain evidence="2">cv. AL8/78</strain>
    </source>
</reference>
<dbReference type="Gramene" id="AET6Gv20411800.3">
    <property type="protein sequence ID" value="AET6Gv20411800.3"/>
    <property type="gene ID" value="AET6Gv20411800"/>
</dbReference>
<dbReference type="EnsemblPlants" id="AET6Gv20411800.3">
    <property type="protein sequence ID" value="AET6Gv20411800.3"/>
    <property type="gene ID" value="AET6Gv20411800"/>
</dbReference>
<evidence type="ECO:0000313" key="1">
    <source>
        <dbReference type="EnsemblPlants" id="AET6Gv20411800.3"/>
    </source>
</evidence>
<reference evidence="1" key="3">
    <citation type="journal article" date="2017" name="Nature">
        <title>Genome sequence of the progenitor of the wheat D genome Aegilops tauschii.</title>
        <authorList>
            <person name="Luo M.C."/>
            <person name="Gu Y.Q."/>
            <person name="Puiu D."/>
            <person name="Wang H."/>
            <person name="Twardziok S.O."/>
            <person name="Deal K.R."/>
            <person name="Huo N."/>
            <person name="Zhu T."/>
            <person name="Wang L."/>
            <person name="Wang Y."/>
            <person name="McGuire P.E."/>
            <person name="Liu S."/>
            <person name="Long H."/>
            <person name="Ramasamy R.K."/>
            <person name="Rodriguez J.C."/>
            <person name="Van S.L."/>
            <person name="Yuan L."/>
            <person name="Wang Z."/>
            <person name="Xia Z."/>
            <person name="Xiao L."/>
            <person name="Anderson O.D."/>
            <person name="Ouyang S."/>
            <person name="Liang Y."/>
            <person name="Zimin A.V."/>
            <person name="Pertea G."/>
            <person name="Qi P."/>
            <person name="Bennetzen J.L."/>
            <person name="Dai X."/>
            <person name="Dawson M.W."/>
            <person name="Muller H.G."/>
            <person name="Kugler K."/>
            <person name="Rivarola-Duarte L."/>
            <person name="Spannagl M."/>
            <person name="Mayer K.F.X."/>
            <person name="Lu F.H."/>
            <person name="Bevan M.W."/>
            <person name="Leroy P."/>
            <person name="Li P."/>
            <person name="You F.M."/>
            <person name="Sun Q."/>
            <person name="Liu Z."/>
            <person name="Lyons E."/>
            <person name="Wicker T."/>
            <person name="Salzberg S.L."/>
            <person name="Devos K.M."/>
            <person name="Dvorak J."/>
        </authorList>
    </citation>
    <scope>NUCLEOTIDE SEQUENCE [LARGE SCALE GENOMIC DNA]</scope>
    <source>
        <strain evidence="1">cv. AL8/78</strain>
    </source>
</reference>